<comment type="caution">
    <text evidence="8">The sequence shown here is derived from an EMBL/GenBank/DDBJ whole genome shotgun (WGS) entry which is preliminary data.</text>
</comment>
<dbReference type="STRING" id="2512241.A0A553HR60"/>
<gene>
    <name evidence="8" type="ORF">FHL15_008606</name>
</gene>
<dbReference type="PANTHER" id="PTHR12265:SF30">
    <property type="entry name" value="TRANSMEMBRANE PROTEIN 53"/>
    <property type="match status" value="1"/>
</dbReference>
<dbReference type="PANTHER" id="PTHR12265">
    <property type="entry name" value="TRANSMEMBRANE PROTEIN 53"/>
    <property type="match status" value="1"/>
</dbReference>
<dbReference type="OrthoDB" id="77878at2759"/>
<evidence type="ECO:0000256" key="5">
    <source>
        <dbReference type="ARBA" id="ARBA00023242"/>
    </source>
</evidence>
<dbReference type="AlphaFoldDB" id="A0A553HR60"/>
<dbReference type="InterPro" id="IPR008547">
    <property type="entry name" value="DUF829_TMEM53"/>
</dbReference>
<dbReference type="InterPro" id="IPR029058">
    <property type="entry name" value="AB_hydrolase_fold"/>
</dbReference>
<keyword evidence="5" id="KW-0539">Nucleus</keyword>
<dbReference type="Proteomes" id="UP000319160">
    <property type="component" value="Unassembled WGS sequence"/>
</dbReference>
<dbReference type="Pfam" id="PF05705">
    <property type="entry name" value="DUF829"/>
    <property type="match status" value="1"/>
</dbReference>
<evidence type="ECO:0008006" key="10">
    <source>
        <dbReference type="Google" id="ProtNLM"/>
    </source>
</evidence>
<evidence type="ECO:0000256" key="6">
    <source>
        <dbReference type="ARBA" id="ARBA00034303"/>
    </source>
</evidence>
<feature type="transmembrane region" description="Helical" evidence="7">
    <location>
        <begin position="162"/>
        <end position="181"/>
    </location>
</feature>
<comment type="similarity">
    <text evidence="1">Belongs to the TMEM53 family.</text>
</comment>
<dbReference type="SUPFAM" id="SSF53474">
    <property type="entry name" value="alpha/beta-Hydrolases"/>
    <property type="match status" value="1"/>
</dbReference>
<accession>A0A553HR60</accession>
<keyword evidence="2 7" id="KW-0812">Transmembrane</keyword>
<evidence type="ECO:0000313" key="8">
    <source>
        <dbReference type="EMBL" id="TRX90437.1"/>
    </source>
</evidence>
<evidence type="ECO:0000256" key="7">
    <source>
        <dbReference type="SAM" id="Phobius"/>
    </source>
</evidence>
<sequence>MTKLSAHVFTYEPSETRVSSAAPSDPKLIILAAWMDAQDVHIAKYIAHHQSMYPNAVILLIKFVMKEAMLAPVAASAVQPAVWYLRSLINAGDLSITPDRPEILAHVFSNGGATSMQNLYVSYNKLFGQPFPLHCTIFDSCPGLHAFSTSYNAMIAGFPRGLLRLIVAPFIVLMIITSWIWHIPFGFIAGEDFLSKNARVLNDRNLVKQTNRTYIYGKADTMVDWHHIEKHAKKAISKGFNVRKEAFENSPHVAHMRTDSERYRHIVEETWNQAIATTH</sequence>
<evidence type="ECO:0000256" key="4">
    <source>
        <dbReference type="ARBA" id="ARBA00023136"/>
    </source>
</evidence>
<evidence type="ECO:0000256" key="2">
    <source>
        <dbReference type="ARBA" id="ARBA00022692"/>
    </source>
</evidence>
<dbReference type="GO" id="GO:0005640">
    <property type="term" value="C:nuclear outer membrane"/>
    <property type="evidence" value="ECO:0007669"/>
    <property type="project" value="UniProtKB-SubCell"/>
</dbReference>
<proteinExistence type="inferred from homology"/>
<dbReference type="EMBL" id="VFLP01000055">
    <property type="protein sequence ID" value="TRX90437.1"/>
    <property type="molecule type" value="Genomic_DNA"/>
</dbReference>
<keyword evidence="4 7" id="KW-0472">Membrane</keyword>
<name>A0A553HR60_9PEZI</name>
<protein>
    <recommendedName>
        <fullName evidence="10">Indole-diterpene biosynthesis protein PaxU</fullName>
    </recommendedName>
</protein>
<keyword evidence="3 7" id="KW-1133">Transmembrane helix</keyword>
<reference evidence="9" key="1">
    <citation type="submission" date="2019-06" db="EMBL/GenBank/DDBJ databases">
        <title>Draft genome sequence of the griseofulvin-producing fungus Xylaria cubensis strain G536.</title>
        <authorList>
            <person name="Mead M.E."/>
            <person name="Raja H.A."/>
            <person name="Steenwyk J.L."/>
            <person name="Knowles S.L."/>
            <person name="Oberlies N.H."/>
            <person name="Rokas A."/>
        </authorList>
    </citation>
    <scope>NUCLEOTIDE SEQUENCE [LARGE SCALE GENOMIC DNA]</scope>
    <source>
        <strain evidence="9">G536</strain>
    </source>
</reference>
<evidence type="ECO:0000313" key="9">
    <source>
        <dbReference type="Proteomes" id="UP000319160"/>
    </source>
</evidence>
<evidence type="ECO:0000256" key="1">
    <source>
        <dbReference type="ARBA" id="ARBA00007387"/>
    </source>
</evidence>
<comment type="subcellular location">
    <subcellularLocation>
        <location evidence="6">Nucleus outer membrane</location>
        <topology evidence="6">Single-pass membrane protein</topology>
    </subcellularLocation>
</comment>
<evidence type="ECO:0000256" key="3">
    <source>
        <dbReference type="ARBA" id="ARBA00022989"/>
    </source>
</evidence>
<organism evidence="8 9">
    <name type="scientific">Xylaria flabelliformis</name>
    <dbReference type="NCBI Taxonomy" id="2512241"/>
    <lineage>
        <taxon>Eukaryota</taxon>
        <taxon>Fungi</taxon>
        <taxon>Dikarya</taxon>
        <taxon>Ascomycota</taxon>
        <taxon>Pezizomycotina</taxon>
        <taxon>Sordariomycetes</taxon>
        <taxon>Xylariomycetidae</taxon>
        <taxon>Xylariales</taxon>
        <taxon>Xylariaceae</taxon>
        <taxon>Xylaria</taxon>
    </lineage>
</organism>
<keyword evidence="9" id="KW-1185">Reference proteome</keyword>